<dbReference type="GO" id="GO:0016818">
    <property type="term" value="F:hydrolase activity, acting on acid anhydrides, in phosphorus-containing anhydrides"/>
    <property type="evidence" value="ECO:0007669"/>
    <property type="project" value="InterPro"/>
</dbReference>
<evidence type="ECO:0000256" key="4">
    <source>
        <dbReference type="ARBA" id="ARBA00038058"/>
    </source>
</evidence>
<dbReference type="STRING" id="1231623.Tasa_012_071"/>
<reference evidence="7 8" key="1">
    <citation type="submission" date="2012-10" db="EMBL/GenBank/DDBJ databases">
        <title>Genome sequencing of Tanticharoenia sakaeratensis NBRC 103193.</title>
        <authorList>
            <person name="Azuma Y."/>
            <person name="Hadano H."/>
            <person name="Hirakawa H."/>
            <person name="Matsushita K."/>
        </authorList>
    </citation>
    <scope>NUCLEOTIDE SEQUENCE [LARGE SCALE GENOMIC DNA]</scope>
    <source>
        <strain evidence="7 8">NBRC 103193</strain>
    </source>
</reference>
<proteinExistence type="inferred from homology"/>
<dbReference type="Proteomes" id="UP000032679">
    <property type="component" value="Unassembled WGS sequence"/>
</dbReference>
<dbReference type="EMBL" id="BALE01000012">
    <property type="protein sequence ID" value="GAN53895.1"/>
    <property type="molecule type" value="Genomic_DNA"/>
</dbReference>
<dbReference type="OrthoDB" id="9805194at2"/>
<organism evidence="7 8">
    <name type="scientific">Tanticharoenia sakaeratensis NBRC 103193</name>
    <dbReference type="NCBI Taxonomy" id="1231623"/>
    <lineage>
        <taxon>Bacteria</taxon>
        <taxon>Pseudomonadati</taxon>
        <taxon>Pseudomonadota</taxon>
        <taxon>Alphaproteobacteria</taxon>
        <taxon>Acetobacterales</taxon>
        <taxon>Acetobacteraceae</taxon>
        <taxon>Tanticharoenia</taxon>
    </lineage>
</organism>
<feature type="region of interest" description="Disordered" evidence="5">
    <location>
        <begin position="528"/>
        <end position="552"/>
    </location>
</feature>
<dbReference type="AlphaFoldDB" id="A0A0D6MKC7"/>
<evidence type="ECO:0000256" key="5">
    <source>
        <dbReference type="SAM" id="MobiDB-lite"/>
    </source>
</evidence>
<dbReference type="Pfam" id="PF13307">
    <property type="entry name" value="Helicase_C_2"/>
    <property type="match status" value="1"/>
</dbReference>
<dbReference type="PROSITE" id="PS51193">
    <property type="entry name" value="HELICASE_ATP_BIND_2"/>
    <property type="match status" value="1"/>
</dbReference>
<dbReference type="InterPro" id="IPR014013">
    <property type="entry name" value="Helic_SF1/SF2_ATP-bd_DinG/Rad3"/>
</dbReference>
<gene>
    <name evidence="7" type="ORF">Tasa_012_071</name>
</gene>
<keyword evidence="1" id="KW-0547">Nucleotide-binding</keyword>
<evidence type="ECO:0000259" key="6">
    <source>
        <dbReference type="PROSITE" id="PS51193"/>
    </source>
</evidence>
<dbReference type="InterPro" id="IPR045028">
    <property type="entry name" value="DinG/Rad3-like"/>
</dbReference>
<protein>
    <submittedName>
        <fullName evidence="7">DNA helicase C2</fullName>
    </submittedName>
</protein>
<evidence type="ECO:0000256" key="1">
    <source>
        <dbReference type="ARBA" id="ARBA00022741"/>
    </source>
</evidence>
<dbReference type="InterPro" id="IPR006555">
    <property type="entry name" value="ATP-dep_Helicase_C"/>
</dbReference>
<dbReference type="SMART" id="SM00491">
    <property type="entry name" value="HELICc2"/>
    <property type="match status" value="1"/>
</dbReference>
<feature type="domain" description="Helicase ATP-binding" evidence="6">
    <location>
        <begin position="205"/>
        <end position="490"/>
    </location>
</feature>
<dbReference type="GO" id="GO:0006139">
    <property type="term" value="P:nucleobase-containing compound metabolic process"/>
    <property type="evidence" value="ECO:0007669"/>
    <property type="project" value="InterPro"/>
</dbReference>
<keyword evidence="3" id="KW-0067">ATP-binding</keyword>
<keyword evidence="8" id="KW-1185">Reference proteome</keyword>
<dbReference type="RefSeq" id="WP_048848401.1">
    <property type="nucleotide sequence ID" value="NZ_BALE01000012.1"/>
</dbReference>
<dbReference type="GO" id="GO:0003678">
    <property type="term" value="F:DNA helicase activity"/>
    <property type="evidence" value="ECO:0007669"/>
    <property type="project" value="TreeGrafter"/>
</dbReference>
<evidence type="ECO:0000313" key="7">
    <source>
        <dbReference type="EMBL" id="GAN53895.1"/>
    </source>
</evidence>
<name>A0A0D6MKC7_9PROT</name>
<dbReference type="PANTHER" id="PTHR11472:SF34">
    <property type="entry name" value="REGULATOR OF TELOMERE ELONGATION HELICASE 1"/>
    <property type="match status" value="1"/>
</dbReference>
<dbReference type="GO" id="GO:0005524">
    <property type="term" value="F:ATP binding"/>
    <property type="evidence" value="ECO:0007669"/>
    <property type="project" value="UniProtKB-KW"/>
</dbReference>
<evidence type="ECO:0000256" key="2">
    <source>
        <dbReference type="ARBA" id="ARBA00022801"/>
    </source>
</evidence>
<evidence type="ECO:0000256" key="3">
    <source>
        <dbReference type="ARBA" id="ARBA00022840"/>
    </source>
</evidence>
<dbReference type="InterPro" id="IPR027417">
    <property type="entry name" value="P-loop_NTPase"/>
</dbReference>
<dbReference type="PANTHER" id="PTHR11472">
    <property type="entry name" value="DNA REPAIR DEAD HELICASE RAD3/XP-D SUBFAMILY MEMBER"/>
    <property type="match status" value="1"/>
</dbReference>
<keyword evidence="2" id="KW-0378">Hydrolase</keyword>
<evidence type="ECO:0000313" key="8">
    <source>
        <dbReference type="Proteomes" id="UP000032679"/>
    </source>
</evidence>
<comment type="similarity">
    <text evidence="4">Belongs to the helicase family. DinG subfamily.</text>
</comment>
<keyword evidence="7" id="KW-0347">Helicase</keyword>
<accession>A0A0D6MKC7</accession>
<dbReference type="SUPFAM" id="SSF52540">
    <property type="entry name" value="P-loop containing nucleoside triphosphate hydrolases"/>
    <property type="match status" value="1"/>
</dbReference>
<dbReference type="GO" id="GO:0003676">
    <property type="term" value="F:nucleic acid binding"/>
    <property type="evidence" value="ECO:0007669"/>
    <property type="project" value="InterPro"/>
</dbReference>
<comment type="caution">
    <text evidence="7">The sequence shown here is derived from an EMBL/GenBank/DDBJ whole genome shotgun (WGS) entry which is preliminary data.</text>
</comment>
<sequence length="1010" mass="108888">MPALPSSPFPDLATAPALIAGHGACSLLTPDGELLVPDRADLPALLRTLPPPLLVHAPATLRGIGLTPPAPPGPWLDLLELFLFCHPGRSAAPTPRGLAIALQVPVPARLEADLLPALADTMLETLRARSGTADGKPLREMLSVLRAGRWPWAGIVADALDAPDQPQPTFDALRVWRRLPKWEETAPRPAPGNHPVAPGDARTRLRQILGPDAETRPGQADFASVAAGAFDPREDALAPNIVLAEAGTGTGKTLGYVAPASLWAEMNGGAVWISTYTRHLQRQIDQELRRLYPDPAIRRHAVVVRKGRENYLCLLNMEDSINTVLSRGAAAGAALIPLALLSLWAEVTNDGDLSGGDLPGWFGELFGRGTLTAMADRRGECIHGACPHYQTCFVEHTIRRAREADLVIANHALVMSQAAWSAASGSAPLAEDAVPTRYVFDEGHHVPDAADSAFATTLSGLEAAELRRWLLGAEGSRSRARGLRRRLEDLVATEASLEAPMDAVLLAARALPAPGWATRLADRAVAHAPPPEPIEDAETDVPPSTPSNPFTALLAAPLPARGLAPEPAPNNPTEEFLAAIDRELAARLAGKDGRARRMLGGECDLHPVPDDVLEAAAALSRALGRLSTPLHTLIQRLQAKLEEDADALESSERARIEALVRTITRRAIAPVDAWTAMLDQVPAERAAGTTPTYVDFIRADPLPAVRGASPAERGHDIGLHRHWLDPMAPFAATMQGPAHGMLITSATLRDQPDTAGSDWEQPAWRAAEMRLGMPHFAHKPTRAALMSPFDYAKQTRAFVVTDVARDDPDSLAAAYRELFLAAGGGALGLFTAISRLHAVQERIRPALEAARLPLYAQHVDAMDNATLVDVFRTEPDSCLLGTDAMRDGVDVPGRSLRLVVFERLPWPRPDILHRERRLHLSRPAEDGPSDALSKVEAQRLYDDRIARMRLRQAFGRLVRRADDRGAFVLLDRRAPSRLFSAFPQGVSVQRLGLADTIRAVAEFLAASPSH</sequence>
<dbReference type="Gene3D" id="3.40.50.300">
    <property type="entry name" value="P-loop containing nucleotide triphosphate hydrolases"/>
    <property type="match status" value="2"/>
</dbReference>